<evidence type="ECO:0000313" key="2">
    <source>
        <dbReference type="Proteomes" id="UP000062963"/>
    </source>
</evidence>
<evidence type="ECO:0000313" key="1">
    <source>
        <dbReference type="EMBL" id="ALA98317.1"/>
    </source>
</evidence>
<dbReference type="KEGG" id="skn:SKUN_001457"/>
<dbReference type="Proteomes" id="UP000062963">
    <property type="component" value="Chromosome"/>
</dbReference>
<name>A0A0K2JIS7_SPIKU</name>
<gene>
    <name evidence="1" type="ORF">SKUN_001457</name>
</gene>
<accession>A0A0K2JIS7</accession>
<dbReference type="EMBL" id="CP010899">
    <property type="protein sequence ID" value="ALA98317.1"/>
    <property type="molecule type" value="Genomic_DNA"/>
</dbReference>
<sequence>MHYPTNRGDMYEAYLQNSTSGAYFSSQGTPDPIFQGISTQRQYTLLSTDKQFDQNDELNLYVVLNKNNENIGGENINTYEYNQSIQWLYISNITDYYDPFDNKKFLFQEITFSSVNDHLSKSFTYKPYPTDADSAQQTFYKINDTAINLVQKINALMFGTSKDDLVVHVSMSSFAQFTKAYTKILDQNKDLSFIIKVSSLRPFTYWQYSSKSSLYNCCCFNSASSFLSASFSSCNLSNLIDSVIVIINPPK</sequence>
<dbReference type="PATRIC" id="fig|273035.7.peg.1800"/>
<protein>
    <submittedName>
        <fullName evidence="1">p123</fullName>
    </submittedName>
</protein>
<proteinExistence type="predicted"/>
<keyword evidence="2" id="KW-1185">Reference proteome</keyword>
<dbReference type="RefSeq" id="WP_053391361.1">
    <property type="nucleotide sequence ID" value="NZ_CP010899.1"/>
</dbReference>
<dbReference type="STRING" id="273035.SKUN_001457"/>
<dbReference type="AlphaFoldDB" id="A0A0K2JIS7"/>
<reference evidence="1 2" key="1">
    <citation type="journal article" date="2015" name="Genome Announc.">
        <title>Complete Genome Sequence of Spiroplasma kunkelii Strain CR2-3x, Causal Agent of Corn Stunt Disease in Zea mays L.</title>
        <authorList>
            <person name="Davis R.E."/>
            <person name="Shao J."/>
            <person name="Dally E.L."/>
            <person name="Zhao Y."/>
            <person name="Gasparich G.E."/>
            <person name="Gaynor B.J."/>
            <person name="Athey J.C."/>
            <person name="Harrison N.A."/>
            <person name="Donofrio N."/>
        </authorList>
    </citation>
    <scope>NUCLEOTIDE SEQUENCE [LARGE SCALE GENOMIC DNA]</scope>
    <source>
        <strain evidence="1 2">CR2-3x</strain>
    </source>
</reference>
<organism evidence="1 2">
    <name type="scientific">Spiroplasma kunkelii CR2-3x</name>
    <dbReference type="NCBI Taxonomy" id="273035"/>
    <lineage>
        <taxon>Bacteria</taxon>
        <taxon>Bacillati</taxon>
        <taxon>Mycoplasmatota</taxon>
        <taxon>Mollicutes</taxon>
        <taxon>Entomoplasmatales</taxon>
        <taxon>Spiroplasmataceae</taxon>
        <taxon>Spiroplasma</taxon>
    </lineage>
</organism>